<reference evidence="2" key="1">
    <citation type="submission" date="2023-02" db="EMBL/GenBank/DDBJ databases">
        <title>Polaribacter ponticola sp. nov., isolated from seawater.</title>
        <authorList>
            <person name="Baek J.H."/>
            <person name="Kim J.M."/>
            <person name="Choi D.G."/>
            <person name="Jeon C.O."/>
        </authorList>
    </citation>
    <scope>NUCLEOTIDE SEQUENCE</scope>
    <source>
        <strain evidence="2">MSW5</strain>
    </source>
</reference>
<evidence type="ECO:0000313" key="3">
    <source>
        <dbReference type="Proteomes" id="UP001151478"/>
    </source>
</evidence>
<dbReference type="Pfam" id="PF11751">
    <property type="entry name" value="PorP_SprF"/>
    <property type="match status" value="1"/>
</dbReference>
<evidence type="ECO:0000313" key="2">
    <source>
        <dbReference type="EMBL" id="MDD7915664.1"/>
    </source>
</evidence>
<feature type="signal peptide" evidence="1">
    <location>
        <begin position="1"/>
        <end position="19"/>
    </location>
</feature>
<feature type="chain" id="PRO_5045053998" evidence="1">
    <location>
        <begin position="20"/>
        <end position="305"/>
    </location>
</feature>
<protein>
    <submittedName>
        <fullName evidence="2">Type IX secretion system membrane protein PorP/SprF</fullName>
    </submittedName>
</protein>
<sequence length="305" mass="33711">MKKIIGIIAVILFTMSAHGQQDAQYTQYMYNMNILNPAYAGSKEALNINFLARSQWVGFDGAPKTITLGVHSPVGKNVGLGLSVIADKLGPLEEQNIYGDFSYNLTLDNNAKLALGLKAGYTFYNLCIPCLKGVTEGDALINNLNPNKAFPNFGVGAFYYTNKFYAGLSIPNLLKSIHFDKSGGQVTRASEAQHLFITTGYVFTISQNLKLKPSIMTKAIKGAPLSIDFSGNVLFNNKIEAGLSYRLDESFSTMINFRVSKTLRIGYAYDHTLTNLQEFNSGSHEVLLLFNFGFENIKIQSPRFF</sequence>
<dbReference type="NCBIfam" id="TIGR03519">
    <property type="entry name" value="T9SS_PorP_fam"/>
    <property type="match status" value="1"/>
</dbReference>
<gene>
    <name evidence="2" type="ORF">N5A56_015090</name>
</gene>
<dbReference type="RefSeq" id="WP_265726911.1">
    <property type="nucleotide sequence ID" value="NZ_JAOSLC020000003.1"/>
</dbReference>
<dbReference type="InterPro" id="IPR019861">
    <property type="entry name" value="PorP/SprF_Bacteroidetes"/>
</dbReference>
<organism evidence="2 3">
    <name type="scientific">Polaribacter ponticola</name>
    <dbReference type="NCBI Taxonomy" id="2978475"/>
    <lineage>
        <taxon>Bacteria</taxon>
        <taxon>Pseudomonadati</taxon>
        <taxon>Bacteroidota</taxon>
        <taxon>Flavobacteriia</taxon>
        <taxon>Flavobacteriales</taxon>
        <taxon>Flavobacteriaceae</taxon>
    </lineage>
</organism>
<evidence type="ECO:0000256" key="1">
    <source>
        <dbReference type="SAM" id="SignalP"/>
    </source>
</evidence>
<comment type="caution">
    <text evidence="2">The sequence shown here is derived from an EMBL/GenBank/DDBJ whole genome shotgun (WGS) entry which is preliminary data.</text>
</comment>
<keyword evidence="3" id="KW-1185">Reference proteome</keyword>
<name>A0ABT5SCW7_9FLAO</name>
<dbReference type="EMBL" id="JAOSLC020000003">
    <property type="protein sequence ID" value="MDD7915664.1"/>
    <property type="molecule type" value="Genomic_DNA"/>
</dbReference>
<keyword evidence="1" id="KW-0732">Signal</keyword>
<proteinExistence type="predicted"/>
<accession>A0ABT5SCW7</accession>
<dbReference type="Proteomes" id="UP001151478">
    <property type="component" value="Unassembled WGS sequence"/>
</dbReference>